<dbReference type="InterPro" id="IPR027850">
    <property type="entry name" value="DUF4504"/>
</dbReference>
<organism evidence="2 3">
    <name type="scientific">Pelobates cultripes</name>
    <name type="common">Western spadefoot toad</name>
    <dbReference type="NCBI Taxonomy" id="61616"/>
    <lineage>
        <taxon>Eukaryota</taxon>
        <taxon>Metazoa</taxon>
        <taxon>Chordata</taxon>
        <taxon>Craniata</taxon>
        <taxon>Vertebrata</taxon>
        <taxon>Euteleostomi</taxon>
        <taxon>Amphibia</taxon>
        <taxon>Batrachia</taxon>
        <taxon>Anura</taxon>
        <taxon>Pelobatoidea</taxon>
        <taxon>Pelobatidae</taxon>
        <taxon>Pelobates</taxon>
    </lineage>
</organism>
<dbReference type="Proteomes" id="UP001295444">
    <property type="component" value="Chromosome 01"/>
</dbReference>
<evidence type="ECO:0000313" key="3">
    <source>
        <dbReference type="Proteomes" id="UP001295444"/>
    </source>
</evidence>
<accession>A0AAD1VMJ9</accession>
<sequence length="265" mass="30018">MNLSIQAELHLASKRHLKERKKRSWSTTSSLNLAAELLSVDCGLKPCFLYDYSGVRVHQIQSYLQELQRIGFIKGHMHTLNIADNILIINVPKTMLYLDSLLHSEDLHLINVSASLDQPAMLSCNHVSVIRTQVTQLLDHLTPYQNEQPATVSLSDIESPQWNLCTIFGFILHFPAVYWFDTSSGFENCLSMIPLRHFTVHASCSTIGLTKAQIYSFSIPESVYDGLQKHLQEWIDKLKQTFLGQSDFTDLEIAVNTVTLKAVTL</sequence>
<proteinExistence type="inferred from homology"/>
<evidence type="ECO:0000256" key="1">
    <source>
        <dbReference type="ARBA" id="ARBA00007065"/>
    </source>
</evidence>
<keyword evidence="3" id="KW-1185">Reference proteome</keyword>
<comment type="similarity">
    <text evidence="1">Belongs to the UPF0739 family.</text>
</comment>
<dbReference type="EMBL" id="OW240912">
    <property type="protein sequence ID" value="CAH2220879.1"/>
    <property type="molecule type" value="Genomic_DNA"/>
</dbReference>
<dbReference type="PANTHER" id="PTHR31366">
    <property type="entry name" value="UPF0739 PROTEIN C1ORF74"/>
    <property type="match status" value="1"/>
</dbReference>
<dbReference type="AlphaFoldDB" id="A0AAD1VMJ9"/>
<dbReference type="Pfam" id="PF14953">
    <property type="entry name" value="DUF4504"/>
    <property type="match status" value="1"/>
</dbReference>
<gene>
    <name evidence="2" type="ORF">PECUL_23A037477</name>
</gene>
<name>A0AAD1VMJ9_PELCU</name>
<evidence type="ECO:0000313" key="2">
    <source>
        <dbReference type="EMBL" id="CAH2220879.1"/>
    </source>
</evidence>
<dbReference type="PANTHER" id="PTHR31366:SF2">
    <property type="entry name" value="UPF0739 PROTEIN C1ORF74"/>
    <property type="match status" value="1"/>
</dbReference>
<reference evidence="2" key="1">
    <citation type="submission" date="2022-03" db="EMBL/GenBank/DDBJ databases">
        <authorList>
            <person name="Alioto T."/>
            <person name="Alioto T."/>
            <person name="Gomez Garrido J."/>
        </authorList>
    </citation>
    <scope>NUCLEOTIDE SEQUENCE</scope>
</reference>
<protein>
    <submittedName>
        <fullName evidence="2">Uncharacterized protein</fullName>
    </submittedName>
</protein>